<reference evidence="6" key="1">
    <citation type="submission" date="2023-10" db="EMBL/GenBank/DDBJ databases">
        <title>Genome assembly of Pristionchus species.</title>
        <authorList>
            <person name="Yoshida K."/>
            <person name="Sommer R.J."/>
        </authorList>
    </citation>
    <scope>NUCLEOTIDE SEQUENCE</scope>
    <source>
        <strain evidence="6">RS5133</strain>
    </source>
</reference>
<dbReference type="InterPro" id="IPR001606">
    <property type="entry name" value="ARID_dom"/>
</dbReference>
<organism evidence="6 7">
    <name type="scientific">Pristionchus fissidentatus</name>
    <dbReference type="NCBI Taxonomy" id="1538716"/>
    <lineage>
        <taxon>Eukaryota</taxon>
        <taxon>Metazoa</taxon>
        <taxon>Ecdysozoa</taxon>
        <taxon>Nematoda</taxon>
        <taxon>Chromadorea</taxon>
        <taxon>Rhabditida</taxon>
        <taxon>Rhabditina</taxon>
        <taxon>Diplogasteromorpha</taxon>
        <taxon>Diplogasteroidea</taxon>
        <taxon>Neodiplogasteridae</taxon>
        <taxon>Pristionchus</taxon>
    </lineage>
</organism>
<dbReference type="GO" id="GO:0006357">
    <property type="term" value="P:regulation of transcription by RNA polymerase II"/>
    <property type="evidence" value="ECO:0007669"/>
    <property type="project" value="TreeGrafter"/>
</dbReference>
<evidence type="ECO:0000256" key="4">
    <source>
        <dbReference type="SAM" id="MobiDB-lite"/>
    </source>
</evidence>
<keyword evidence="7" id="KW-1185">Reference proteome</keyword>
<feature type="non-terminal residue" evidence="6">
    <location>
        <position position="241"/>
    </location>
</feature>
<evidence type="ECO:0000313" key="6">
    <source>
        <dbReference type="EMBL" id="GMT12338.1"/>
    </source>
</evidence>
<dbReference type="GO" id="GO:0000976">
    <property type="term" value="F:transcription cis-regulatory region binding"/>
    <property type="evidence" value="ECO:0007669"/>
    <property type="project" value="TreeGrafter"/>
</dbReference>
<gene>
    <name evidence="6" type="ORF">PFISCL1PPCAC_3635</name>
</gene>
<sequence length="241" mass="28660">FLFAEILPHNWTFGHVYGEEEANRMEEERKKVDDNEDKEKAKSDEEKKKEREEEEEVKRKKEEEEKKRKKEEDRNKKEEERKKKEEEKEKERKKKTSDAAAGSSESESESSEEEDEDEEKTNRERDLFIAQLYKYHEERNTPINKAPCWGGMDLDLHRFYRLVVRYGGFKKVCDSNRWKRILSKLGLDASGVQPINLKKAYSRYLEDFHSTYVQLGWSLDLLSTKLVSGGRSAKKVIDYGY</sequence>
<dbReference type="SMART" id="SM00501">
    <property type="entry name" value="BRIGHT"/>
    <property type="match status" value="1"/>
</dbReference>
<name>A0AAV5V1N9_9BILA</name>
<dbReference type="GO" id="GO:0005634">
    <property type="term" value="C:nucleus"/>
    <property type="evidence" value="ECO:0007669"/>
    <property type="project" value="TreeGrafter"/>
</dbReference>
<dbReference type="Proteomes" id="UP001432322">
    <property type="component" value="Unassembled WGS sequence"/>
</dbReference>
<evidence type="ECO:0000256" key="2">
    <source>
        <dbReference type="ARBA" id="ARBA00023163"/>
    </source>
</evidence>
<comment type="caution">
    <text evidence="6">The sequence shown here is derived from an EMBL/GenBank/DDBJ whole genome shotgun (WGS) entry which is preliminary data.</text>
</comment>
<dbReference type="PANTHER" id="PTHR13964:SF27">
    <property type="entry name" value="HAT-TRICK, ISOFORM D"/>
    <property type="match status" value="1"/>
</dbReference>
<dbReference type="PROSITE" id="PS51011">
    <property type="entry name" value="ARID"/>
    <property type="match status" value="1"/>
</dbReference>
<dbReference type="InterPro" id="IPR036431">
    <property type="entry name" value="ARID_dom_sf"/>
</dbReference>
<feature type="region of interest" description="Disordered" evidence="4">
    <location>
        <begin position="16"/>
        <end position="123"/>
    </location>
</feature>
<dbReference type="CDD" id="cd16100">
    <property type="entry name" value="ARID"/>
    <property type="match status" value="1"/>
</dbReference>
<evidence type="ECO:0000256" key="1">
    <source>
        <dbReference type="ARBA" id="ARBA00023015"/>
    </source>
</evidence>
<dbReference type="SMART" id="SM01014">
    <property type="entry name" value="ARID"/>
    <property type="match status" value="1"/>
</dbReference>
<dbReference type="Gene3D" id="1.10.150.60">
    <property type="entry name" value="ARID DNA-binding domain"/>
    <property type="match status" value="1"/>
</dbReference>
<dbReference type="EMBL" id="BTSY01000001">
    <property type="protein sequence ID" value="GMT12338.1"/>
    <property type="molecule type" value="Genomic_DNA"/>
</dbReference>
<evidence type="ECO:0000256" key="3">
    <source>
        <dbReference type="ARBA" id="ARBA00023242"/>
    </source>
</evidence>
<dbReference type="PANTHER" id="PTHR13964">
    <property type="entry name" value="RBP-RELATED"/>
    <property type="match status" value="1"/>
</dbReference>
<feature type="compositionally biased region" description="Acidic residues" evidence="4">
    <location>
        <begin position="106"/>
        <end position="119"/>
    </location>
</feature>
<evidence type="ECO:0000259" key="5">
    <source>
        <dbReference type="PROSITE" id="PS51011"/>
    </source>
</evidence>
<feature type="compositionally biased region" description="Basic and acidic residues" evidence="4">
    <location>
        <begin position="17"/>
        <end position="90"/>
    </location>
</feature>
<dbReference type="AlphaFoldDB" id="A0AAV5V1N9"/>
<keyword evidence="2" id="KW-0804">Transcription</keyword>
<keyword evidence="1" id="KW-0805">Transcription regulation</keyword>
<accession>A0AAV5V1N9</accession>
<dbReference type="Pfam" id="PF01388">
    <property type="entry name" value="ARID"/>
    <property type="match status" value="1"/>
</dbReference>
<dbReference type="SUPFAM" id="SSF46774">
    <property type="entry name" value="ARID-like"/>
    <property type="match status" value="1"/>
</dbReference>
<protein>
    <recommendedName>
        <fullName evidence="5">ARID domain-containing protein</fullName>
    </recommendedName>
</protein>
<proteinExistence type="predicted"/>
<feature type="non-terminal residue" evidence="6">
    <location>
        <position position="1"/>
    </location>
</feature>
<keyword evidence="3" id="KW-0539">Nucleus</keyword>
<evidence type="ECO:0000313" key="7">
    <source>
        <dbReference type="Proteomes" id="UP001432322"/>
    </source>
</evidence>
<dbReference type="InterPro" id="IPR051232">
    <property type="entry name" value="ARID/SWI1_ChromRemod"/>
</dbReference>
<feature type="domain" description="ARID" evidence="5">
    <location>
        <begin position="122"/>
        <end position="213"/>
    </location>
</feature>